<dbReference type="Pfam" id="PF00005">
    <property type="entry name" value="ABC_tran"/>
    <property type="match status" value="1"/>
</dbReference>
<keyword evidence="9" id="KW-1185">Reference proteome</keyword>
<dbReference type="PROSITE" id="PS00211">
    <property type="entry name" value="ABC_TRANSPORTER_1"/>
    <property type="match status" value="1"/>
</dbReference>
<comment type="similarity">
    <text evidence="1">Belongs to the ABC transporter superfamily.</text>
</comment>
<organism evidence="8 9">
    <name type="scientific">Acetobacter senegalensis</name>
    <dbReference type="NCBI Taxonomy" id="446692"/>
    <lineage>
        <taxon>Bacteria</taxon>
        <taxon>Pseudomonadati</taxon>
        <taxon>Pseudomonadota</taxon>
        <taxon>Alphaproteobacteria</taxon>
        <taxon>Acetobacterales</taxon>
        <taxon>Acetobacteraceae</taxon>
        <taxon>Acetobacter</taxon>
    </lineage>
</organism>
<sequence>MGSAHGDAGSAGVWARTVSVPALDLSHVTLARGGRIVLNDVSFSVPKGSFVGVLGANGAGKTTLFRGLLGLEPARQGVLCVNGAPVKRGNSTVGYMPQMRKLIGGQLSGWSMVAAARRGQHWGLPWCGRKGREAVQAALEAVDALDLARKPVAVLSGGQRQRLLLAQTLLDDPSLLLLDEPLASLDPARMRETAVRIHTLSRSRNMTVLMSAHDINPLLGLMDHVLYLARGKALLGKVEDVLTTEALTALYGAPVDVVRAGGRVFVVAEGGGAILQPHDCLGGHAHA</sequence>
<evidence type="ECO:0000256" key="4">
    <source>
        <dbReference type="ARBA" id="ARBA00022840"/>
    </source>
</evidence>
<dbReference type="InterPro" id="IPR027417">
    <property type="entry name" value="P-loop_NTPase"/>
</dbReference>
<dbReference type="PANTHER" id="PTHR42734">
    <property type="entry name" value="METAL TRANSPORT SYSTEM ATP-BINDING PROTEIN TM_0124-RELATED"/>
    <property type="match status" value="1"/>
</dbReference>
<dbReference type="PROSITE" id="PS50893">
    <property type="entry name" value="ABC_TRANSPORTER_2"/>
    <property type="match status" value="1"/>
</dbReference>
<dbReference type="InterPro" id="IPR050153">
    <property type="entry name" value="Metal_Ion_Import_ABC"/>
</dbReference>
<accession>A0A0U5EXF7</accession>
<keyword evidence="5" id="KW-0864">Zinc transport</keyword>
<keyword evidence="6" id="KW-0406">Ion transport</keyword>
<feature type="domain" description="ABC transporter" evidence="7">
    <location>
        <begin position="23"/>
        <end position="255"/>
    </location>
</feature>
<evidence type="ECO:0000256" key="1">
    <source>
        <dbReference type="ARBA" id="ARBA00005417"/>
    </source>
</evidence>
<gene>
    <name evidence="8" type="primary">fhuC</name>
    <name evidence="8" type="ORF">ASN_2716</name>
</gene>
<dbReference type="InterPro" id="IPR003593">
    <property type="entry name" value="AAA+_ATPase"/>
</dbReference>
<dbReference type="InterPro" id="IPR003439">
    <property type="entry name" value="ABC_transporter-like_ATP-bd"/>
</dbReference>
<dbReference type="Gene3D" id="3.40.50.300">
    <property type="entry name" value="P-loop containing nucleotide triphosphate hydrolases"/>
    <property type="match status" value="1"/>
</dbReference>
<evidence type="ECO:0000256" key="6">
    <source>
        <dbReference type="ARBA" id="ARBA00023065"/>
    </source>
</evidence>
<evidence type="ECO:0000259" key="7">
    <source>
        <dbReference type="PROSITE" id="PS50893"/>
    </source>
</evidence>
<dbReference type="PANTHER" id="PTHR42734:SF17">
    <property type="entry name" value="METAL TRANSPORT SYSTEM ATP-BINDING PROTEIN TM_0124-RELATED"/>
    <property type="match status" value="1"/>
</dbReference>
<keyword evidence="2" id="KW-0813">Transport</keyword>
<evidence type="ECO:0000313" key="8">
    <source>
        <dbReference type="EMBL" id="CEF41988.1"/>
    </source>
</evidence>
<dbReference type="PATRIC" id="fig|446692.3.peg.2842"/>
<dbReference type="SMART" id="SM00382">
    <property type="entry name" value="AAA"/>
    <property type="match status" value="1"/>
</dbReference>
<keyword evidence="4" id="KW-0067">ATP-binding</keyword>
<dbReference type="InterPro" id="IPR017871">
    <property type="entry name" value="ABC_transporter-like_CS"/>
</dbReference>
<dbReference type="EC" id="3.6.3.29" evidence="8"/>
<dbReference type="GO" id="GO:0016887">
    <property type="term" value="F:ATP hydrolysis activity"/>
    <property type="evidence" value="ECO:0007669"/>
    <property type="project" value="InterPro"/>
</dbReference>
<dbReference type="Proteomes" id="UP000056109">
    <property type="component" value="Chromosome I"/>
</dbReference>
<dbReference type="EMBL" id="LN606600">
    <property type="protein sequence ID" value="CEF41988.1"/>
    <property type="molecule type" value="Genomic_DNA"/>
</dbReference>
<reference evidence="9" key="1">
    <citation type="submission" date="2014-09" db="EMBL/GenBank/DDBJ databases">
        <authorList>
            <person name="Illeghems K.G."/>
        </authorList>
    </citation>
    <scope>NUCLEOTIDE SEQUENCE [LARGE SCALE GENOMIC DNA]</scope>
    <source>
        <strain evidence="9">108B</strain>
    </source>
</reference>
<dbReference type="KEGG" id="asz:ASN_2716"/>
<keyword evidence="8" id="KW-0378">Hydrolase</keyword>
<dbReference type="GO" id="GO:0006829">
    <property type="term" value="P:zinc ion transport"/>
    <property type="evidence" value="ECO:0007669"/>
    <property type="project" value="UniProtKB-KW"/>
</dbReference>
<keyword evidence="5" id="KW-0862">Zinc</keyword>
<evidence type="ECO:0000313" key="9">
    <source>
        <dbReference type="Proteomes" id="UP000056109"/>
    </source>
</evidence>
<evidence type="ECO:0000256" key="5">
    <source>
        <dbReference type="ARBA" id="ARBA00022906"/>
    </source>
</evidence>
<dbReference type="SUPFAM" id="SSF52540">
    <property type="entry name" value="P-loop containing nucleoside triphosphate hydrolases"/>
    <property type="match status" value="1"/>
</dbReference>
<dbReference type="AlphaFoldDB" id="A0A0U5EXF7"/>
<protein>
    <submittedName>
        <fullName evidence="8">Molybdate-transporting ATPase</fullName>
        <ecNumber evidence="8">3.6.3.29</ecNumber>
    </submittedName>
</protein>
<evidence type="ECO:0000256" key="3">
    <source>
        <dbReference type="ARBA" id="ARBA00022741"/>
    </source>
</evidence>
<proteinExistence type="inferred from homology"/>
<keyword evidence="3" id="KW-0547">Nucleotide-binding</keyword>
<evidence type="ECO:0000256" key="2">
    <source>
        <dbReference type="ARBA" id="ARBA00022448"/>
    </source>
</evidence>
<name>A0A0U5EXF7_9PROT</name>
<dbReference type="GO" id="GO:0005524">
    <property type="term" value="F:ATP binding"/>
    <property type="evidence" value="ECO:0007669"/>
    <property type="project" value="UniProtKB-KW"/>
</dbReference>